<keyword evidence="4 9" id="KW-0547">Nucleotide-binding</keyword>
<dbReference type="SUPFAM" id="SSF52374">
    <property type="entry name" value="Nucleotidylyl transferase"/>
    <property type="match status" value="1"/>
</dbReference>
<dbReference type="InterPro" id="IPR001980">
    <property type="entry name" value="PPAT"/>
</dbReference>
<feature type="binding site" evidence="9">
    <location>
        <position position="72"/>
    </location>
    <ligand>
        <name>substrate</name>
    </ligand>
</feature>
<keyword evidence="1 9" id="KW-0963">Cytoplasm</keyword>
<protein>
    <recommendedName>
        <fullName evidence="9">Phosphopantetheine adenylyltransferase</fullName>
        <ecNumber evidence="9">2.7.7.3</ecNumber>
    </recommendedName>
    <alternativeName>
        <fullName evidence="9">Dephospho-CoA pyrophosphorylase</fullName>
    </alternativeName>
    <alternativeName>
        <fullName evidence="9">Pantetheine-phosphate adenylyltransferase</fullName>
        <shortName evidence="9">PPAT</shortName>
    </alternativeName>
</protein>
<evidence type="ECO:0000256" key="9">
    <source>
        <dbReference type="HAMAP-Rule" id="MF_00151"/>
    </source>
</evidence>
<dbReference type="GO" id="GO:0005737">
    <property type="term" value="C:cytoplasm"/>
    <property type="evidence" value="ECO:0007669"/>
    <property type="project" value="UniProtKB-SubCell"/>
</dbReference>
<comment type="function">
    <text evidence="9">Reversibly transfers an adenylyl group from ATP to 4'-phosphopantetheine, yielding dephospho-CoA (dPCoA) and pyrophosphate.</text>
</comment>
<dbReference type="GO" id="GO:0015937">
    <property type="term" value="P:coenzyme A biosynthetic process"/>
    <property type="evidence" value="ECO:0007669"/>
    <property type="project" value="UniProtKB-UniRule"/>
</dbReference>
<gene>
    <name evidence="9" type="primary">coaD</name>
    <name evidence="11" type="ORF">EEI45_04550</name>
</gene>
<feature type="site" description="Transition state stabilizer" evidence="9">
    <location>
        <position position="16"/>
    </location>
</feature>
<dbReference type="NCBIfam" id="TIGR01510">
    <property type="entry name" value="coaD_prev_kdtB"/>
    <property type="match status" value="1"/>
</dbReference>
<keyword evidence="12" id="KW-1185">Reference proteome</keyword>
<feature type="binding site" evidence="9">
    <location>
        <position position="8"/>
    </location>
    <ligand>
        <name>substrate</name>
    </ligand>
</feature>
<dbReference type="EC" id="2.7.7.3" evidence="9"/>
<comment type="subunit">
    <text evidence="9">Homohexamer.</text>
</comment>
<dbReference type="CDD" id="cd02163">
    <property type="entry name" value="PPAT"/>
    <property type="match status" value="1"/>
</dbReference>
<dbReference type="PANTHER" id="PTHR21342:SF1">
    <property type="entry name" value="PHOSPHOPANTETHEINE ADENYLYLTRANSFERASE"/>
    <property type="match status" value="1"/>
</dbReference>
<dbReference type="Gene3D" id="3.40.50.620">
    <property type="entry name" value="HUPs"/>
    <property type="match status" value="1"/>
</dbReference>
<dbReference type="RefSeq" id="WP_125164298.1">
    <property type="nucleotide sequence ID" value="NZ_CP034234.1"/>
</dbReference>
<name>A0A3S8RME1_9FIRM</name>
<feature type="binding site" evidence="9">
    <location>
        <position position="16"/>
    </location>
    <ligand>
        <name>ATP</name>
        <dbReference type="ChEBI" id="CHEBI:30616"/>
    </ligand>
</feature>
<feature type="binding site" evidence="9">
    <location>
        <position position="86"/>
    </location>
    <ligand>
        <name>substrate</name>
    </ligand>
</feature>
<evidence type="ECO:0000313" key="11">
    <source>
        <dbReference type="EMBL" id="AZK44115.1"/>
    </source>
</evidence>
<comment type="similarity">
    <text evidence="9">Belongs to the bacterial CoaD family.</text>
</comment>
<evidence type="ECO:0000256" key="7">
    <source>
        <dbReference type="ARBA" id="ARBA00022993"/>
    </source>
</evidence>
<feature type="binding site" evidence="9">
    <location>
        <position position="97"/>
    </location>
    <ligand>
        <name>ATP</name>
        <dbReference type="ChEBI" id="CHEBI:30616"/>
    </ligand>
</feature>
<dbReference type="UniPathway" id="UPA00241">
    <property type="reaction ID" value="UER00355"/>
</dbReference>
<dbReference type="PRINTS" id="PR01020">
    <property type="entry name" value="LPSBIOSNTHSS"/>
</dbReference>
<dbReference type="AlphaFoldDB" id="A0A3S8RME1"/>
<dbReference type="GO" id="GO:0005524">
    <property type="term" value="F:ATP binding"/>
    <property type="evidence" value="ECO:0007669"/>
    <property type="project" value="UniProtKB-KW"/>
</dbReference>
<dbReference type="Proteomes" id="UP000278804">
    <property type="component" value="Chromosome"/>
</dbReference>
<evidence type="ECO:0000259" key="10">
    <source>
        <dbReference type="Pfam" id="PF01467"/>
    </source>
</evidence>
<dbReference type="InterPro" id="IPR004821">
    <property type="entry name" value="Cyt_trans-like"/>
</dbReference>
<keyword evidence="6 9" id="KW-0460">Magnesium</keyword>
<feature type="binding site" evidence="9">
    <location>
        <begin position="8"/>
        <end position="9"/>
    </location>
    <ligand>
        <name>ATP</name>
        <dbReference type="ChEBI" id="CHEBI:30616"/>
    </ligand>
</feature>
<keyword evidence="7 9" id="KW-0173">Coenzyme A biosynthesis</keyword>
<evidence type="ECO:0000256" key="8">
    <source>
        <dbReference type="ARBA" id="ARBA00029346"/>
    </source>
</evidence>
<evidence type="ECO:0000256" key="2">
    <source>
        <dbReference type="ARBA" id="ARBA00022679"/>
    </source>
</evidence>
<keyword evidence="3 9" id="KW-0548">Nucleotidyltransferase</keyword>
<feature type="binding site" evidence="9">
    <location>
        <position position="40"/>
    </location>
    <ligand>
        <name>substrate</name>
    </ligand>
</feature>
<feature type="binding site" evidence="9">
    <location>
        <begin position="122"/>
        <end position="128"/>
    </location>
    <ligand>
        <name>ATP</name>
        <dbReference type="ChEBI" id="CHEBI:30616"/>
    </ligand>
</feature>
<evidence type="ECO:0000313" key="12">
    <source>
        <dbReference type="Proteomes" id="UP000278804"/>
    </source>
</evidence>
<keyword evidence="5 9" id="KW-0067">ATP-binding</keyword>
<organism evidence="11 12">
    <name type="scientific">Erysipelothrix piscisicarius</name>
    <dbReference type="NCBI Taxonomy" id="2485784"/>
    <lineage>
        <taxon>Bacteria</taxon>
        <taxon>Bacillati</taxon>
        <taxon>Bacillota</taxon>
        <taxon>Erysipelotrichia</taxon>
        <taxon>Erysipelotrichales</taxon>
        <taxon>Erysipelotrichaceae</taxon>
        <taxon>Erysipelothrix</taxon>
    </lineage>
</organism>
<dbReference type="GO" id="GO:0004595">
    <property type="term" value="F:pantetheine-phosphate adenylyltransferase activity"/>
    <property type="evidence" value="ECO:0007669"/>
    <property type="project" value="UniProtKB-UniRule"/>
</dbReference>
<comment type="catalytic activity">
    <reaction evidence="8 9">
        <text>(R)-4'-phosphopantetheine + ATP + H(+) = 3'-dephospho-CoA + diphosphate</text>
        <dbReference type="Rhea" id="RHEA:19801"/>
        <dbReference type="ChEBI" id="CHEBI:15378"/>
        <dbReference type="ChEBI" id="CHEBI:30616"/>
        <dbReference type="ChEBI" id="CHEBI:33019"/>
        <dbReference type="ChEBI" id="CHEBI:57328"/>
        <dbReference type="ChEBI" id="CHEBI:61723"/>
        <dbReference type="EC" id="2.7.7.3"/>
    </reaction>
</comment>
<evidence type="ECO:0000256" key="1">
    <source>
        <dbReference type="ARBA" id="ARBA00022490"/>
    </source>
</evidence>
<comment type="cofactor">
    <cofactor evidence="9">
        <name>Mg(2+)</name>
        <dbReference type="ChEBI" id="CHEBI:18420"/>
    </cofactor>
</comment>
<dbReference type="PANTHER" id="PTHR21342">
    <property type="entry name" value="PHOSPHOPANTETHEINE ADENYLYLTRANSFERASE"/>
    <property type="match status" value="1"/>
</dbReference>
<feature type="domain" description="Cytidyltransferase-like" evidence="10">
    <location>
        <begin position="4"/>
        <end position="132"/>
    </location>
</feature>
<comment type="subcellular location">
    <subcellularLocation>
        <location evidence="9">Cytoplasm</location>
    </subcellularLocation>
</comment>
<keyword evidence="2 9" id="KW-0808">Transferase</keyword>
<evidence type="ECO:0000256" key="3">
    <source>
        <dbReference type="ARBA" id="ARBA00022695"/>
    </source>
</evidence>
<dbReference type="InterPro" id="IPR014729">
    <property type="entry name" value="Rossmann-like_a/b/a_fold"/>
</dbReference>
<proteinExistence type="inferred from homology"/>
<sequence length="166" mass="18655">MKVMYPGSFDPITTGHIDLIERCANMFDHVVVAIMVNEKKSGTFTMSERLEMACDCLSHLSNVEVVIGEGLTIDFAEKQSCPILVRGIRAVMDYENELQLATSNRVLNESIETLFLVASPKYSYISSSVAREIARYGGDLTGFVPQSVAVRLYQNMMLWFRSITRL</sequence>
<feature type="binding site" evidence="9">
    <location>
        <begin position="87"/>
        <end position="89"/>
    </location>
    <ligand>
        <name>ATP</name>
        <dbReference type="ChEBI" id="CHEBI:30616"/>
    </ligand>
</feature>
<dbReference type="EMBL" id="CP034234">
    <property type="protein sequence ID" value="AZK44115.1"/>
    <property type="molecule type" value="Genomic_DNA"/>
</dbReference>
<evidence type="ECO:0000256" key="5">
    <source>
        <dbReference type="ARBA" id="ARBA00022840"/>
    </source>
</evidence>
<evidence type="ECO:0000256" key="4">
    <source>
        <dbReference type="ARBA" id="ARBA00022741"/>
    </source>
</evidence>
<dbReference type="KEGG" id="eri:EEI45_04550"/>
<dbReference type="Pfam" id="PF01467">
    <property type="entry name" value="CTP_transf_like"/>
    <property type="match status" value="1"/>
</dbReference>
<accession>A0A3S8RME1</accession>
<reference evidence="11 12" key="1">
    <citation type="journal article" date="2020" name="Int. J. Syst. Evol. Microbiol.">
        <title>Description of Erysipelothrix piscisicarius sp. nov., an emergent fish pathogen, and assessment of virulence using a tiger barb (Puntigrus tetrazona) infection model.</title>
        <authorList>
            <person name="Pomaranski E.K."/>
            <person name="Griffin M.J."/>
            <person name="Camus A.C."/>
            <person name="Armwood A.R."/>
            <person name="Shelley J."/>
            <person name="Waldbieser G.C."/>
            <person name="LaFrentz B.R."/>
            <person name="Garcia J.C."/>
            <person name="Yanong R."/>
            <person name="Soto E."/>
        </authorList>
    </citation>
    <scope>NUCLEOTIDE SEQUENCE [LARGE SCALE GENOMIC DNA]</scope>
    <source>
        <strain evidence="11 12">15TAL0474</strain>
    </source>
</reference>
<dbReference type="HAMAP" id="MF_00151">
    <property type="entry name" value="PPAT_bact"/>
    <property type="match status" value="1"/>
</dbReference>
<dbReference type="NCBIfam" id="TIGR00125">
    <property type="entry name" value="cyt_tran_rel"/>
    <property type="match status" value="1"/>
</dbReference>
<evidence type="ECO:0000256" key="6">
    <source>
        <dbReference type="ARBA" id="ARBA00022842"/>
    </source>
</evidence>
<comment type="pathway">
    <text evidence="9">Cofactor biosynthesis; coenzyme A biosynthesis; CoA from (R)-pantothenate: step 4/5.</text>
</comment>